<keyword evidence="8 9" id="KW-0472">Membrane</keyword>
<feature type="transmembrane region" description="Helical" evidence="9">
    <location>
        <begin position="124"/>
        <end position="152"/>
    </location>
</feature>
<keyword evidence="4 9" id="KW-1003">Cell membrane</keyword>
<evidence type="ECO:0000259" key="10">
    <source>
        <dbReference type="PROSITE" id="PS51012"/>
    </source>
</evidence>
<dbReference type="Pfam" id="PF01061">
    <property type="entry name" value="ABC2_membrane"/>
    <property type="match status" value="1"/>
</dbReference>
<evidence type="ECO:0000256" key="7">
    <source>
        <dbReference type="ARBA" id="ARBA00022989"/>
    </source>
</evidence>
<evidence type="ECO:0000256" key="6">
    <source>
        <dbReference type="ARBA" id="ARBA00022692"/>
    </source>
</evidence>
<sequence length="296" mass="33367">MSSVVTDEQDLPPLAPPAPGGGLFEVFRQRYLLKTLVKNTLQSSYQGTFLGWLWSYVQPGIRFAIYYFLFQVMMARGGEDLPNFAIHMVCGMVMVHFFTEAFSGGTQSLLRSRRLLSKLPMPKALFPVAKTIVALWHTFPMLVILVVIDVLVGWRPDMVGIGAGLLGFAILLPLGLALAMFFSILNVFWRDFGKLIGTITQLVTFSVPMIYPFTFITAHGETWTQAYLLNPVAEAVLLMQRCFWVGSTHDPAGFTERHMPSDLWERGFVMLAVSLLMLALATLWFKKYEARVVERL</sequence>
<protein>
    <recommendedName>
        <fullName evidence="9">Transport permease protein</fullName>
    </recommendedName>
</protein>
<evidence type="ECO:0000256" key="3">
    <source>
        <dbReference type="ARBA" id="ARBA00022448"/>
    </source>
</evidence>
<evidence type="ECO:0000313" key="12">
    <source>
        <dbReference type="Proteomes" id="UP001596098"/>
    </source>
</evidence>
<evidence type="ECO:0000256" key="1">
    <source>
        <dbReference type="ARBA" id="ARBA00004429"/>
    </source>
</evidence>
<dbReference type="PROSITE" id="PS51012">
    <property type="entry name" value="ABC_TM2"/>
    <property type="match status" value="1"/>
</dbReference>
<feature type="transmembrane region" description="Helical" evidence="9">
    <location>
        <begin position="195"/>
        <end position="215"/>
    </location>
</feature>
<feature type="transmembrane region" description="Helical" evidence="9">
    <location>
        <begin position="49"/>
        <end position="69"/>
    </location>
</feature>
<keyword evidence="3 9" id="KW-0813">Transport</keyword>
<keyword evidence="12" id="KW-1185">Reference proteome</keyword>
<comment type="subcellular location">
    <subcellularLocation>
        <location evidence="1">Cell inner membrane</location>
        <topology evidence="1">Multi-pass membrane protein</topology>
    </subcellularLocation>
    <subcellularLocation>
        <location evidence="9">Cell membrane</location>
        <topology evidence="9">Multi-pass membrane protein</topology>
    </subcellularLocation>
</comment>
<dbReference type="Proteomes" id="UP001596098">
    <property type="component" value="Unassembled WGS sequence"/>
</dbReference>
<feature type="transmembrane region" description="Helical" evidence="9">
    <location>
        <begin position="267"/>
        <end position="285"/>
    </location>
</feature>
<dbReference type="PANTHER" id="PTHR30413:SF8">
    <property type="entry name" value="TRANSPORT PERMEASE PROTEIN"/>
    <property type="match status" value="1"/>
</dbReference>
<organism evidence="11 12">
    <name type="scientific">Nocardioides yefusunii</name>
    <dbReference type="NCBI Taxonomy" id="2500546"/>
    <lineage>
        <taxon>Bacteria</taxon>
        <taxon>Bacillati</taxon>
        <taxon>Actinomycetota</taxon>
        <taxon>Actinomycetes</taxon>
        <taxon>Propionibacteriales</taxon>
        <taxon>Nocardioidaceae</taxon>
        <taxon>Nocardioides</taxon>
    </lineage>
</organism>
<keyword evidence="7 9" id="KW-1133">Transmembrane helix</keyword>
<evidence type="ECO:0000256" key="2">
    <source>
        <dbReference type="ARBA" id="ARBA00007783"/>
    </source>
</evidence>
<keyword evidence="5" id="KW-0997">Cell inner membrane</keyword>
<comment type="similarity">
    <text evidence="2 9">Belongs to the ABC-2 integral membrane protein family.</text>
</comment>
<dbReference type="EMBL" id="JBHSQI010000006">
    <property type="protein sequence ID" value="MFC6154455.1"/>
    <property type="molecule type" value="Genomic_DNA"/>
</dbReference>
<evidence type="ECO:0000256" key="5">
    <source>
        <dbReference type="ARBA" id="ARBA00022519"/>
    </source>
</evidence>
<gene>
    <name evidence="11" type="ORF">ACFPWU_12370</name>
</gene>
<accession>A0ABW1R1F8</accession>
<feature type="transmembrane region" description="Helical" evidence="9">
    <location>
        <begin position="164"/>
        <end position="189"/>
    </location>
</feature>
<feature type="domain" description="ABC transmembrane type-2" evidence="10">
    <location>
        <begin position="50"/>
        <end position="288"/>
    </location>
</feature>
<evidence type="ECO:0000313" key="11">
    <source>
        <dbReference type="EMBL" id="MFC6154455.1"/>
    </source>
</evidence>
<comment type="caution">
    <text evidence="11">The sequence shown here is derived from an EMBL/GenBank/DDBJ whole genome shotgun (WGS) entry which is preliminary data.</text>
</comment>
<name>A0ABW1R1F8_9ACTN</name>
<reference evidence="12" key="1">
    <citation type="journal article" date="2019" name="Int. J. Syst. Evol. Microbiol.">
        <title>The Global Catalogue of Microorganisms (GCM) 10K type strain sequencing project: providing services to taxonomists for standard genome sequencing and annotation.</title>
        <authorList>
            <consortium name="The Broad Institute Genomics Platform"/>
            <consortium name="The Broad Institute Genome Sequencing Center for Infectious Disease"/>
            <person name="Wu L."/>
            <person name="Ma J."/>
        </authorList>
    </citation>
    <scope>NUCLEOTIDE SEQUENCE [LARGE SCALE GENOMIC DNA]</scope>
    <source>
        <strain evidence="12">DFY28</strain>
    </source>
</reference>
<feature type="transmembrane region" description="Helical" evidence="9">
    <location>
        <begin position="227"/>
        <end position="247"/>
    </location>
</feature>
<dbReference type="RefSeq" id="WP_128219835.1">
    <property type="nucleotide sequence ID" value="NZ_CP034929.1"/>
</dbReference>
<feature type="transmembrane region" description="Helical" evidence="9">
    <location>
        <begin position="81"/>
        <end position="104"/>
    </location>
</feature>
<keyword evidence="6 9" id="KW-0812">Transmembrane</keyword>
<evidence type="ECO:0000256" key="4">
    <source>
        <dbReference type="ARBA" id="ARBA00022475"/>
    </source>
</evidence>
<evidence type="ECO:0000256" key="8">
    <source>
        <dbReference type="ARBA" id="ARBA00023136"/>
    </source>
</evidence>
<dbReference type="InterPro" id="IPR013525">
    <property type="entry name" value="ABC2_TM"/>
</dbReference>
<dbReference type="InterPro" id="IPR047817">
    <property type="entry name" value="ABC2_TM_bact-type"/>
</dbReference>
<evidence type="ECO:0000256" key="9">
    <source>
        <dbReference type="RuleBase" id="RU361157"/>
    </source>
</evidence>
<dbReference type="PANTHER" id="PTHR30413">
    <property type="entry name" value="INNER MEMBRANE TRANSPORT PERMEASE"/>
    <property type="match status" value="1"/>
</dbReference>
<proteinExistence type="inferred from homology"/>